<dbReference type="Gene3D" id="3.40.50.12780">
    <property type="entry name" value="N-terminal domain of ligase-like"/>
    <property type="match status" value="1"/>
</dbReference>
<dbReference type="GO" id="GO:0031956">
    <property type="term" value="F:medium-chain fatty acid-CoA ligase activity"/>
    <property type="evidence" value="ECO:0007669"/>
    <property type="project" value="TreeGrafter"/>
</dbReference>
<dbReference type="InterPro" id="IPR020845">
    <property type="entry name" value="AMP-binding_CS"/>
</dbReference>
<evidence type="ECO:0000313" key="5">
    <source>
        <dbReference type="EMBL" id="QPC44715.1"/>
    </source>
</evidence>
<dbReference type="Pfam" id="PF00501">
    <property type="entry name" value="AMP-binding"/>
    <property type="match status" value="1"/>
</dbReference>
<keyword evidence="2" id="KW-0436">Ligase</keyword>
<dbReference type="InterPro" id="IPR025110">
    <property type="entry name" value="AMP-bd_C"/>
</dbReference>
<gene>
    <name evidence="5" type="ORF">HW532_19620</name>
</gene>
<comment type="similarity">
    <text evidence="1">Belongs to the ATP-dependent AMP-binding enzyme family.</text>
</comment>
<evidence type="ECO:0000259" key="4">
    <source>
        <dbReference type="Pfam" id="PF13193"/>
    </source>
</evidence>
<dbReference type="PROSITE" id="PS00455">
    <property type="entry name" value="AMP_BINDING"/>
    <property type="match status" value="1"/>
</dbReference>
<name>A0A7S8HDJ1_9HYPH</name>
<dbReference type="InterPro" id="IPR042099">
    <property type="entry name" value="ANL_N_sf"/>
</dbReference>
<dbReference type="PANTHER" id="PTHR43201:SF5">
    <property type="entry name" value="MEDIUM-CHAIN ACYL-COA LIGASE ACSF2, MITOCHONDRIAL"/>
    <property type="match status" value="1"/>
</dbReference>
<dbReference type="InterPro" id="IPR000873">
    <property type="entry name" value="AMP-dep_synth/lig_dom"/>
</dbReference>
<evidence type="ECO:0000313" key="6">
    <source>
        <dbReference type="Proteomes" id="UP000593594"/>
    </source>
</evidence>
<dbReference type="Pfam" id="PF13193">
    <property type="entry name" value="AMP-binding_C"/>
    <property type="match status" value="1"/>
</dbReference>
<dbReference type="RefSeq" id="WP_213162084.1">
    <property type="nucleotide sequence ID" value="NZ_CP058214.1"/>
</dbReference>
<dbReference type="InterPro" id="IPR045851">
    <property type="entry name" value="AMP-bd_C_sf"/>
</dbReference>
<evidence type="ECO:0000256" key="2">
    <source>
        <dbReference type="ARBA" id="ARBA00022598"/>
    </source>
</evidence>
<dbReference type="PANTHER" id="PTHR43201">
    <property type="entry name" value="ACYL-COA SYNTHETASE"/>
    <property type="match status" value="1"/>
</dbReference>
<dbReference type="KEGG" id="kmn:HW532_19620"/>
<sequence length="493" mass="51894">MTTVAAPLDALAREAPGAPALTVGGTTLARRDLAATLKRLEGAVAARTAPGETVALVLPNGFALALLFLACARTGRVAAVLDREWTHHERDGVLAALAPRLVIAEEGNADILMPSGVGPEAVVAALAPDGEGAPCPPRPQDAFYIGFTSGTTGLPKGYRRSHASWVASFEAGAREFAIGPQDHVLAPGAFTHSLFLYALVDGLQRGAHVTALERFRPRAAVERLAAGDVSVLYGVPTQLRLVLEAARGRRFPSVRLILSSGAKWPADLGAEVARIFPGARHAEFYGASELSFVALARSGEPVPEGSVGRPFPEVAVTIRGPDGASLPPGRVGRIHVESPFLFDGYAVGGGEGALHRHGKALSVGDHGWLDEAGWLFLAGREGRMLVTSGVNVYAEEVERVLESHPGVAAAVALGEPDRLRGTRLVAVVRPGDEAHPPAASALRAHCRDRLAEAKRPRRFLMARRWPLTRSGKTDAATLADMLARSDPALEPLP</sequence>
<protein>
    <submittedName>
        <fullName evidence="5">AMP-binding protein</fullName>
    </submittedName>
</protein>
<dbReference type="EMBL" id="CP058214">
    <property type="protein sequence ID" value="QPC44715.1"/>
    <property type="molecule type" value="Genomic_DNA"/>
</dbReference>
<dbReference type="Gene3D" id="3.30.300.30">
    <property type="match status" value="1"/>
</dbReference>
<keyword evidence="6" id="KW-1185">Reference proteome</keyword>
<dbReference type="GO" id="GO:0006631">
    <property type="term" value="P:fatty acid metabolic process"/>
    <property type="evidence" value="ECO:0007669"/>
    <property type="project" value="TreeGrafter"/>
</dbReference>
<evidence type="ECO:0000256" key="1">
    <source>
        <dbReference type="ARBA" id="ARBA00006432"/>
    </source>
</evidence>
<dbReference type="AlphaFoldDB" id="A0A7S8HDJ1"/>
<accession>A0A7S8HDJ1</accession>
<organism evidence="5 6">
    <name type="scientific">Kaustia mangrovi</name>
    <dbReference type="NCBI Taxonomy" id="2593653"/>
    <lineage>
        <taxon>Bacteria</taxon>
        <taxon>Pseudomonadati</taxon>
        <taxon>Pseudomonadota</taxon>
        <taxon>Alphaproteobacteria</taxon>
        <taxon>Hyphomicrobiales</taxon>
        <taxon>Parvibaculaceae</taxon>
        <taxon>Kaustia</taxon>
    </lineage>
</organism>
<reference evidence="5 6" key="1">
    <citation type="submission" date="2020-06" db="EMBL/GenBank/DDBJ databases">
        <title>Genome sequence of 2 isolates from Red Sea Mangroves.</title>
        <authorList>
            <person name="Sefrji F."/>
            <person name="Michoud G."/>
            <person name="Merlino G."/>
            <person name="Daffonchio D."/>
        </authorList>
    </citation>
    <scope>NUCLEOTIDE SEQUENCE [LARGE SCALE GENOMIC DNA]</scope>
    <source>
        <strain evidence="5 6">R1DC25</strain>
    </source>
</reference>
<evidence type="ECO:0000259" key="3">
    <source>
        <dbReference type="Pfam" id="PF00501"/>
    </source>
</evidence>
<proteinExistence type="inferred from homology"/>
<dbReference type="Proteomes" id="UP000593594">
    <property type="component" value="Chromosome"/>
</dbReference>
<feature type="domain" description="AMP-binding enzyme C-terminal" evidence="4">
    <location>
        <begin position="396"/>
        <end position="472"/>
    </location>
</feature>
<feature type="domain" description="AMP-dependent synthetase/ligase" evidence="3">
    <location>
        <begin position="11"/>
        <end position="345"/>
    </location>
</feature>
<dbReference type="SUPFAM" id="SSF56801">
    <property type="entry name" value="Acetyl-CoA synthetase-like"/>
    <property type="match status" value="1"/>
</dbReference>